<dbReference type="PANTHER" id="PTHR10083">
    <property type="entry name" value="KUNITZ-TYPE PROTEASE INHIBITOR-RELATED"/>
    <property type="match status" value="1"/>
</dbReference>
<accession>A0A8X6FY94</accession>
<evidence type="ECO:0000313" key="8">
    <source>
        <dbReference type="EMBL" id="GFQ91388.1"/>
    </source>
</evidence>
<dbReference type="SUPFAM" id="SSF57362">
    <property type="entry name" value="BPTI-like"/>
    <property type="match status" value="2"/>
</dbReference>
<protein>
    <submittedName>
        <fullName evidence="8">Boophilin-H2</fullName>
    </submittedName>
</protein>
<evidence type="ECO:0000256" key="1">
    <source>
        <dbReference type="ARBA" id="ARBA00004613"/>
    </source>
</evidence>
<evidence type="ECO:0000256" key="4">
    <source>
        <dbReference type="ARBA" id="ARBA00022729"/>
    </source>
</evidence>
<dbReference type="InterPro" id="IPR050098">
    <property type="entry name" value="TFPI/VKTCI-like"/>
</dbReference>
<keyword evidence="5" id="KW-0722">Serine protease inhibitor</keyword>
<evidence type="ECO:0000256" key="6">
    <source>
        <dbReference type="ARBA" id="ARBA00023157"/>
    </source>
</evidence>
<gene>
    <name evidence="8" type="primary">H2</name>
    <name evidence="8" type="ORF">TNCT_731811</name>
</gene>
<evidence type="ECO:0000256" key="3">
    <source>
        <dbReference type="ARBA" id="ARBA00022690"/>
    </source>
</evidence>
<feature type="domain" description="BPTI/Kunitz inhibitor" evidence="7">
    <location>
        <begin position="10"/>
        <end position="60"/>
    </location>
</feature>
<evidence type="ECO:0000256" key="2">
    <source>
        <dbReference type="ARBA" id="ARBA00022525"/>
    </source>
</evidence>
<comment type="caution">
    <text evidence="8">The sequence shown here is derived from an EMBL/GenBank/DDBJ whole genome shotgun (WGS) entry which is preliminary data.</text>
</comment>
<dbReference type="CDD" id="cd00109">
    <property type="entry name" value="Kunitz-type"/>
    <property type="match status" value="2"/>
</dbReference>
<evidence type="ECO:0000313" key="9">
    <source>
        <dbReference type="Proteomes" id="UP000887116"/>
    </source>
</evidence>
<dbReference type="Gene3D" id="4.10.410.10">
    <property type="entry name" value="Pancreatic trypsin inhibitor Kunitz domain"/>
    <property type="match status" value="2"/>
</dbReference>
<proteinExistence type="predicted"/>
<evidence type="ECO:0000259" key="7">
    <source>
        <dbReference type="PROSITE" id="PS50279"/>
    </source>
</evidence>
<dbReference type="Pfam" id="PF00014">
    <property type="entry name" value="Kunitz_BPTI"/>
    <property type="match status" value="2"/>
</dbReference>
<dbReference type="OrthoDB" id="4473401at2759"/>
<name>A0A8X6FY94_TRICU</name>
<dbReference type="PROSITE" id="PS00280">
    <property type="entry name" value="BPTI_KUNITZ_1"/>
    <property type="match status" value="1"/>
</dbReference>
<reference evidence="8" key="1">
    <citation type="submission" date="2020-07" db="EMBL/GenBank/DDBJ databases">
        <title>Multicomponent nature underlies the extraordinary mechanical properties of spider dragline silk.</title>
        <authorList>
            <person name="Kono N."/>
            <person name="Nakamura H."/>
            <person name="Mori M."/>
            <person name="Yoshida Y."/>
            <person name="Ohtoshi R."/>
            <person name="Malay A.D."/>
            <person name="Moran D.A.P."/>
            <person name="Tomita M."/>
            <person name="Numata K."/>
            <person name="Arakawa K."/>
        </authorList>
    </citation>
    <scope>NUCLEOTIDE SEQUENCE</scope>
</reference>
<dbReference type="InterPro" id="IPR036880">
    <property type="entry name" value="Kunitz_BPTI_sf"/>
</dbReference>
<sequence>ILQSDAEKKCLSRAETGVCRALFYKWFYNAETGKCAQFVYGGCGGNENKYDTEEQCLETCSGIRISATEICELPVTNGSCLLVWDRYYFDKTSGECKSFKDGDCGGNLNNFDTIEECNEKCLPSGENN</sequence>
<dbReference type="GO" id="GO:0004867">
    <property type="term" value="F:serine-type endopeptidase inhibitor activity"/>
    <property type="evidence" value="ECO:0007669"/>
    <property type="project" value="UniProtKB-KW"/>
</dbReference>
<dbReference type="PANTHER" id="PTHR10083:SF373">
    <property type="entry name" value="SERINE PEPTIDASE INHIBITOR, KUNITZ TYPE, 2"/>
    <property type="match status" value="1"/>
</dbReference>
<evidence type="ECO:0000256" key="5">
    <source>
        <dbReference type="ARBA" id="ARBA00022900"/>
    </source>
</evidence>
<dbReference type="SMART" id="SM00131">
    <property type="entry name" value="KU"/>
    <property type="match status" value="2"/>
</dbReference>
<dbReference type="EMBL" id="BMAO01023866">
    <property type="protein sequence ID" value="GFQ91388.1"/>
    <property type="molecule type" value="Genomic_DNA"/>
</dbReference>
<dbReference type="InterPro" id="IPR020901">
    <property type="entry name" value="Prtase_inh_Kunz-CS"/>
</dbReference>
<dbReference type="FunFam" id="4.10.410.10:FF:000020">
    <property type="entry name" value="Collagen, type VI, alpha 3"/>
    <property type="match status" value="1"/>
</dbReference>
<dbReference type="InterPro" id="IPR002223">
    <property type="entry name" value="Kunitz_BPTI"/>
</dbReference>
<dbReference type="Proteomes" id="UP000887116">
    <property type="component" value="Unassembled WGS sequence"/>
</dbReference>
<keyword evidence="3" id="KW-0646">Protease inhibitor</keyword>
<dbReference type="AlphaFoldDB" id="A0A8X6FY94"/>
<keyword evidence="4" id="KW-0732">Signal</keyword>
<dbReference type="PROSITE" id="PS50279">
    <property type="entry name" value="BPTI_KUNITZ_2"/>
    <property type="match status" value="2"/>
</dbReference>
<feature type="domain" description="BPTI/Kunitz inhibitor" evidence="7">
    <location>
        <begin position="71"/>
        <end position="121"/>
    </location>
</feature>
<dbReference type="GO" id="GO:0005615">
    <property type="term" value="C:extracellular space"/>
    <property type="evidence" value="ECO:0007669"/>
    <property type="project" value="TreeGrafter"/>
</dbReference>
<keyword evidence="6" id="KW-1015">Disulfide bond</keyword>
<feature type="non-terminal residue" evidence="8">
    <location>
        <position position="128"/>
    </location>
</feature>
<organism evidence="8 9">
    <name type="scientific">Trichonephila clavata</name>
    <name type="common">Joro spider</name>
    <name type="synonym">Nephila clavata</name>
    <dbReference type="NCBI Taxonomy" id="2740835"/>
    <lineage>
        <taxon>Eukaryota</taxon>
        <taxon>Metazoa</taxon>
        <taxon>Ecdysozoa</taxon>
        <taxon>Arthropoda</taxon>
        <taxon>Chelicerata</taxon>
        <taxon>Arachnida</taxon>
        <taxon>Araneae</taxon>
        <taxon>Araneomorphae</taxon>
        <taxon>Entelegynae</taxon>
        <taxon>Araneoidea</taxon>
        <taxon>Nephilidae</taxon>
        <taxon>Trichonephila</taxon>
    </lineage>
</organism>
<keyword evidence="2" id="KW-0964">Secreted</keyword>
<keyword evidence="9" id="KW-1185">Reference proteome</keyword>
<comment type="subcellular location">
    <subcellularLocation>
        <location evidence="1">Secreted</location>
    </subcellularLocation>
</comment>
<dbReference type="PRINTS" id="PR00759">
    <property type="entry name" value="BASICPTASE"/>
</dbReference>